<sequence>MKKDLKHIAITCPEGCKVTDEVLLFTKPDCEKCDYVKARIPENMDIKILDMTTTEGMAHAAYYEVLEKYTPILVVGDEIVEGSIKIKNKMKEIADSQK</sequence>
<dbReference type="EMBL" id="MW122884">
    <property type="protein sequence ID" value="QOV09119.1"/>
    <property type="molecule type" value="Genomic_DNA"/>
</dbReference>
<evidence type="ECO:0000313" key="1">
    <source>
        <dbReference type="EMBL" id="QOV09119.1"/>
    </source>
</evidence>
<gene>
    <name evidence="1" type="ORF">HULAa36F11_00002</name>
</gene>
<dbReference type="AlphaFoldDB" id="A0A871XYQ4"/>
<protein>
    <recommendedName>
        <fullName evidence="2">Glutaredoxin</fullName>
    </recommendedName>
</protein>
<evidence type="ECO:0008006" key="2">
    <source>
        <dbReference type="Google" id="ProtNLM"/>
    </source>
</evidence>
<dbReference type="SUPFAM" id="SSF52833">
    <property type="entry name" value="Thioredoxin-like"/>
    <property type="match status" value="1"/>
</dbReference>
<dbReference type="InterPro" id="IPR036249">
    <property type="entry name" value="Thioredoxin-like_sf"/>
</dbReference>
<name>A0A871XYQ4_9ARCH</name>
<proteinExistence type="predicted"/>
<reference evidence="1" key="1">
    <citation type="submission" date="2020-10" db="EMBL/GenBank/DDBJ databases">
        <title>Diverse heliorhodopsins detected via functional metagenomics in peat lake Actinobacteria, Chloroflexi and Archaea.</title>
        <authorList>
            <person name="Chazan A."/>
            <person name="Rozenberg A."/>
            <person name="Tahan R."/>
            <person name="Mannen K."/>
            <person name="Nagata T."/>
            <person name="Yaish S."/>
            <person name="Larom S."/>
            <person name="Kandori H."/>
            <person name="Inoue K."/>
            <person name="Beja O."/>
            <person name="Pushkarev A."/>
        </authorList>
    </citation>
    <scope>NUCLEOTIDE SEQUENCE</scope>
</reference>
<organism evidence="1">
    <name type="scientific">uncultured Thermoplasmata archaeon</name>
    <dbReference type="NCBI Taxonomy" id="376542"/>
    <lineage>
        <taxon>Archaea</taxon>
        <taxon>Methanobacteriati</taxon>
        <taxon>Thermoplasmatota</taxon>
        <taxon>Thermoplasmata</taxon>
        <taxon>environmental samples</taxon>
    </lineage>
</organism>
<accession>A0A871XYQ4</accession>